<reference evidence="1" key="1">
    <citation type="submission" date="2015-04" db="UniProtKB">
        <authorList>
            <consortium name="EnsemblPlants"/>
        </authorList>
    </citation>
    <scope>IDENTIFICATION</scope>
</reference>
<accession>A0A0E0KIV0</accession>
<dbReference type="Proteomes" id="UP000026962">
    <property type="component" value="Chromosome 3"/>
</dbReference>
<organism evidence="1">
    <name type="scientific">Oryza punctata</name>
    <name type="common">Red rice</name>
    <dbReference type="NCBI Taxonomy" id="4537"/>
    <lineage>
        <taxon>Eukaryota</taxon>
        <taxon>Viridiplantae</taxon>
        <taxon>Streptophyta</taxon>
        <taxon>Embryophyta</taxon>
        <taxon>Tracheophyta</taxon>
        <taxon>Spermatophyta</taxon>
        <taxon>Magnoliopsida</taxon>
        <taxon>Liliopsida</taxon>
        <taxon>Poales</taxon>
        <taxon>Poaceae</taxon>
        <taxon>BOP clade</taxon>
        <taxon>Oryzoideae</taxon>
        <taxon>Oryzeae</taxon>
        <taxon>Oryzinae</taxon>
        <taxon>Oryza</taxon>
    </lineage>
</organism>
<evidence type="ECO:0000313" key="1">
    <source>
        <dbReference type="EnsemblPlants" id="OPUNC03G30800.2"/>
    </source>
</evidence>
<dbReference type="Gramene" id="OPUNC03G30800.2">
    <property type="protein sequence ID" value="OPUNC03G30800.2"/>
    <property type="gene ID" value="OPUNC03G30800"/>
</dbReference>
<reference evidence="1" key="2">
    <citation type="submission" date="2018-05" db="EMBL/GenBank/DDBJ databases">
        <title>OpunRS2 (Oryza punctata Reference Sequence Version 2).</title>
        <authorList>
            <person name="Zhang J."/>
            <person name="Kudrna D."/>
            <person name="Lee S."/>
            <person name="Talag J."/>
            <person name="Welchert J."/>
            <person name="Wing R.A."/>
        </authorList>
    </citation>
    <scope>NUCLEOTIDE SEQUENCE [LARGE SCALE GENOMIC DNA]</scope>
</reference>
<sequence>MSEKLLLRGKHEPLPLAEVAHRARTNLGTTKAPAPRARWSAGLLAGYISPEPARARHVANPLASHICAHGYFDHVTQKPHSYYGAFHADEALFFFPHHVPASPELPFGLIASPEPEQAPGARQSAFQEYGGAVPPGAMAAAGAVTGGTNIHRRVMDVLSRMGGAGRAPTWRAAAGSAT</sequence>
<dbReference type="AlphaFoldDB" id="A0A0E0KIV0"/>
<dbReference type="HOGENOM" id="CLU_1512942_0_0_1"/>
<name>A0A0E0KIV0_ORYPU</name>
<keyword evidence="2" id="KW-1185">Reference proteome</keyword>
<protein>
    <submittedName>
        <fullName evidence="1">Uncharacterized protein</fullName>
    </submittedName>
</protein>
<dbReference type="EnsemblPlants" id="OPUNC03G30800.2">
    <property type="protein sequence ID" value="OPUNC03G30800.2"/>
    <property type="gene ID" value="OPUNC03G30800"/>
</dbReference>
<evidence type="ECO:0000313" key="2">
    <source>
        <dbReference type="Proteomes" id="UP000026962"/>
    </source>
</evidence>
<proteinExistence type="predicted"/>